<dbReference type="Pfam" id="PF21426">
    <property type="entry name" value="GBS104-like_Ig"/>
    <property type="match status" value="1"/>
</dbReference>
<evidence type="ECO:0000256" key="2">
    <source>
        <dbReference type="SAM" id="SignalP"/>
    </source>
</evidence>
<dbReference type="STRING" id="1120976.SAMN03080606_01354"/>
<evidence type="ECO:0000313" key="5">
    <source>
        <dbReference type="Proteomes" id="UP000198636"/>
    </source>
</evidence>
<gene>
    <name evidence="4" type="ORF">SAMN03080606_01354</name>
</gene>
<dbReference type="Proteomes" id="UP000198636">
    <property type="component" value="Unassembled WGS sequence"/>
</dbReference>
<keyword evidence="2" id="KW-0732">Signal</keyword>
<dbReference type="OrthoDB" id="1656124at2"/>
<feature type="chain" id="PRO_5038858762" evidence="2">
    <location>
        <begin position="24"/>
        <end position="1028"/>
    </location>
</feature>
<reference evidence="4 5" key="1">
    <citation type="submission" date="2016-10" db="EMBL/GenBank/DDBJ databases">
        <authorList>
            <person name="de Groot N.N."/>
        </authorList>
    </citation>
    <scope>NUCLEOTIDE SEQUENCE [LARGE SCALE GENOMIC DNA]</scope>
    <source>
        <strain evidence="4 5">DSM 18978</strain>
    </source>
</reference>
<dbReference type="SUPFAM" id="SSF53300">
    <property type="entry name" value="vWA-like"/>
    <property type="match status" value="1"/>
</dbReference>
<dbReference type="InterPro" id="IPR051266">
    <property type="entry name" value="CLCR"/>
</dbReference>
<keyword evidence="5" id="KW-1185">Reference proteome</keyword>
<dbReference type="EMBL" id="FMUS01000006">
    <property type="protein sequence ID" value="SCY34594.1"/>
    <property type="molecule type" value="Genomic_DNA"/>
</dbReference>
<dbReference type="PANTHER" id="PTHR10579">
    <property type="entry name" value="CALCIUM-ACTIVATED CHLORIDE CHANNEL REGULATOR"/>
    <property type="match status" value="1"/>
</dbReference>
<dbReference type="AlphaFoldDB" id="A0A1G5F5Y9"/>
<dbReference type="InterPro" id="IPR002035">
    <property type="entry name" value="VWF_A"/>
</dbReference>
<feature type="region of interest" description="Disordered" evidence="1">
    <location>
        <begin position="31"/>
        <end position="164"/>
    </location>
</feature>
<dbReference type="InterPro" id="IPR049319">
    <property type="entry name" value="GBS104-like_Ig"/>
</dbReference>
<evidence type="ECO:0000313" key="4">
    <source>
        <dbReference type="EMBL" id="SCY34594.1"/>
    </source>
</evidence>
<dbReference type="PROSITE" id="PS50234">
    <property type="entry name" value="VWFA"/>
    <property type="match status" value="1"/>
</dbReference>
<dbReference type="Pfam" id="PF13519">
    <property type="entry name" value="VWA_2"/>
    <property type="match status" value="1"/>
</dbReference>
<name>A0A1G5F5Y9_9FIRM</name>
<organism evidence="4 5">
    <name type="scientific">Alkaliphilus peptidifermentans DSM 18978</name>
    <dbReference type="NCBI Taxonomy" id="1120976"/>
    <lineage>
        <taxon>Bacteria</taxon>
        <taxon>Bacillati</taxon>
        <taxon>Bacillota</taxon>
        <taxon>Clostridia</taxon>
        <taxon>Peptostreptococcales</taxon>
        <taxon>Natronincolaceae</taxon>
        <taxon>Alkaliphilus</taxon>
    </lineage>
</organism>
<dbReference type="PANTHER" id="PTHR10579:SF43">
    <property type="entry name" value="ZINC FINGER (C3HC4-TYPE RING FINGER) FAMILY PROTEIN"/>
    <property type="match status" value="1"/>
</dbReference>
<evidence type="ECO:0000259" key="3">
    <source>
        <dbReference type="PROSITE" id="PS50234"/>
    </source>
</evidence>
<feature type="non-terminal residue" evidence="4">
    <location>
        <position position="1028"/>
    </location>
</feature>
<feature type="domain" description="VWFA" evidence="3">
    <location>
        <begin position="533"/>
        <end position="780"/>
    </location>
</feature>
<proteinExistence type="predicted"/>
<dbReference type="SMART" id="SM00327">
    <property type="entry name" value="VWA"/>
    <property type="match status" value="1"/>
</dbReference>
<evidence type="ECO:0000256" key="1">
    <source>
        <dbReference type="SAM" id="MobiDB-lite"/>
    </source>
</evidence>
<dbReference type="RefSeq" id="WP_143003063.1">
    <property type="nucleotide sequence ID" value="NZ_FMUS01000006.1"/>
</dbReference>
<sequence length="1028" mass="113101">MKGKVKKSIVLIMVLALIFNGFAVTYAGTVPSNLDDDNEEWVDTQTQDEFNSGEEDNDGEDTDKPEDLVGEEENSEDPTDTDGEDENSEDPADTDGEDENSEDPADTDGEDENSEDPADTDGEEENSEDPTDTDEEEEISEDPTDLEEVEEELGTGTGTGTGTGIVVPVPVYERPYVINYLVEATEDSVPGLESLYGFGQVGDTIEVLYPEIEGYFVLENQPVSFVIVEEEEFNIINVYYGKVIVIYEKASLTVNHILVSEGGEVLIDTTLLEGLEIGAHVNLLDFAKEDDTMELLYDNLEEIFLTEEENLVNLYYQKKPGNEQFYVINYLVESTEDSVPGLDSISGFGEVGDTIEILYPEREGYFVLENQPVSFVIVEEEEFNIINVYYGKVTVIYEKASLTVNHILVSEGGEVLIDTTLLEGLEIGAHVNPLNFVKEDDTMELLYDSLEEIFLSEEENLINLYYYEKPVAQDFYYPIMPMMMRFSTLSYGTEWPNPGAIKLTKEAEPVQDSENSWEVTLTIEGKNIQSSSKVVLVIDKSGSMGPGYGSGDRMVNTKLAAKEFVDRLLLDDGATEIAVVTFDQNPQVVANFTSFEDKDTLKAAIDGIQADGGTNIQAGIRQAQILLDAVDADNKVMVILGDGEPTYSYRVTGVSGITLTCSFWSGHTFNYDNAEITSFNYNQIRGNGRDYSLPSNHRYSVTIPCSTWGHGSHTTTYPNDNGIPTIYEAGLAKDKGTDIYSIALEADANGQAVLNSIQNKGYYQLNNSNLSGLEAVFNEIAGSITYAASNGIVVDPMGTMFDLISSEAEIYVSQGSVTINPANTVNWNVGNVAEGTPAILTYIVQIKSDADANVMYPTNDTTTFTYTDVDGNTVEDEFDIPEVSIAGGRILLKGYLVNDNGDPINKNGVVVDRPDLAYKLFDKEYPGSPLGFNEVYTVTQPGAEGYHYLKYVWNNSTGSDETVSVLLQASKPTEIVWFGYREVAELEYTVEYYINGQGEPFATIAGEVPVANPVVGSVSYENKPAGYK</sequence>
<accession>A0A1G5F5Y9</accession>
<protein>
    <submittedName>
        <fullName evidence="4">von Willebrand factor type A domain-containing protein</fullName>
    </submittedName>
</protein>
<feature type="signal peptide" evidence="2">
    <location>
        <begin position="1"/>
        <end position="23"/>
    </location>
</feature>
<dbReference type="CDD" id="cd00198">
    <property type="entry name" value="vWFA"/>
    <property type="match status" value="1"/>
</dbReference>
<dbReference type="InterPro" id="IPR036465">
    <property type="entry name" value="vWFA_dom_sf"/>
</dbReference>
<feature type="compositionally biased region" description="Acidic residues" evidence="1">
    <location>
        <begin position="51"/>
        <end position="153"/>
    </location>
</feature>
<dbReference type="Gene3D" id="3.40.50.410">
    <property type="entry name" value="von Willebrand factor, type A domain"/>
    <property type="match status" value="1"/>
</dbReference>